<evidence type="ECO:0000313" key="3">
    <source>
        <dbReference type="Proteomes" id="UP000282674"/>
    </source>
</evidence>
<dbReference type="EMBL" id="RFFG01000045">
    <property type="protein sequence ID" value="RMI41184.1"/>
    <property type="molecule type" value="Genomic_DNA"/>
</dbReference>
<accession>A0A3M2LUN1</accession>
<evidence type="ECO:0000256" key="1">
    <source>
        <dbReference type="SAM" id="MobiDB-lite"/>
    </source>
</evidence>
<protein>
    <submittedName>
        <fullName evidence="2">RloB domain-containing protein</fullName>
    </submittedName>
</protein>
<reference evidence="2 3" key="1">
    <citation type="submission" date="2018-10" db="EMBL/GenBank/DDBJ databases">
        <title>Isolation from soil.</title>
        <authorList>
            <person name="Hu J."/>
        </authorList>
    </citation>
    <scope>NUCLEOTIDE SEQUENCE [LARGE SCALE GENOMIC DNA]</scope>
    <source>
        <strain evidence="2 3">NEAU-Ht49</strain>
    </source>
</reference>
<dbReference type="Proteomes" id="UP000282674">
    <property type="component" value="Unassembled WGS sequence"/>
</dbReference>
<comment type="caution">
    <text evidence="2">The sequence shown here is derived from an EMBL/GenBank/DDBJ whole genome shotgun (WGS) entry which is preliminary data.</text>
</comment>
<dbReference type="InterPro" id="IPR025591">
    <property type="entry name" value="RloB"/>
</dbReference>
<gene>
    <name evidence="2" type="ORF">EBO15_23955</name>
</gene>
<dbReference type="Pfam" id="PF13707">
    <property type="entry name" value="RloB"/>
    <property type="match status" value="1"/>
</dbReference>
<name>A0A3M2LUN1_9ACTN</name>
<proteinExistence type="predicted"/>
<feature type="region of interest" description="Disordered" evidence="1">
    <location>
        <begin position="1"/>
        <end position="32"/>
    </location>
</feature>
<organism evidence="2 3">
    <name type="scientific">Actinomadura harenae</name>
    <dbReference type="NCBI Taxonomy" id="2483351"/>
    <lineage>
        <taxon>Bacteria</taxon>
        <taxon>Bacillati</taxon>
        <taxon>Actinomycetota</taxon>
        <taxon>Actinomycetes</taxon>
        <taxon>Streptosporangiales</taxon>
        <taxon>Thermomonosporaceae</taxon>
        <taxon>Actinomadura</taxon>
    </lineage>
</organism>
<feature type="compositionally biased region" description="Basic and acidic residues" evidence="1">
    <location>
        <begin position="11"/>
        <end position="32"/>
    </location>
</feature>
<evidence type="ECO:0000313" key="2">
    <source>
        <dbReference type="EMBL" id="RMI41184.1"/>
    </source>
</evidence>
<sequence>MSPRVPKPSGSRRENDPVSRTTDLRRRPSGSKDERRSYLILCEGKTEKLYFTGMRTRLGPELAVDAPGGSHVEVVREAVRRCVDEYDEVWCVLDTELDGDLIERIQTAASEARVDLALSAPSFETWLLLHLKDCASPFASAEQAKKALAVTCPGWSEARTRFADFRKGVDDACDRARKLHGGERDPRLNPFTDVWRLVESILR</sequence>
<dbReference type="AlphaFoldDB" id="A0A3M2LUN1"/>
<keyword evidence="3" id="KW-1185">Reference proteome</keyword>